<evidence type="ECO:0000313" key="3">
    <source>
        <dbReference type="EMBL" id="EDK41640.2"/>
    </source>
</evidence>
<dbReference type="PANTHER" id="PTHR47263:SF1">
    <property type="entry name" value="C2 DOMAIN PROTEIN (AFU_ORTHOLOGUE AFUA_7G02350)"/>
    <property type="match status" value="1"/>
</dbReference>
<dbReference type="VEuPathDB" id="FungiDB:PGUG_05738"/>
<dbReference type="Proteomes" id="UP000001997">
    <property type="component" value="Unassembled WGS sequence"/>
</dbReference>
<dbReference type="KEGG" id="pgu:PGUG_05738"/>
<sequence>MGTVKPSQEQMDEAMMPLYNYLNQNLEVLAQYLTQEMLMKVMVAAWNVVVSSADELLLPKLASAKTFQLSTIGSKLSSTSTGTSGWQSAVSTAVASVSNSIGISGFGRSLTNNELETVFAWLTFLCFDFFHNNGNGPPIADLKNEHYQSLLLVPVYYDRDIEFLFSEVDRLSPAYVKVLRERNNFTGFETKDTREKEAKQIKSQNLSRQRALSRAGSLARSKTINAHATAKARERADREAQEARSDPMAAQVLTEDIILRLLLVKGEKAYVARRLDQRERLAHSIATERLARAAAEGRLG</sequence>
<dbReference type="AlphaFoldDB" id="A5DR37"/>
<organism evidence="3 4">
    <name type="scientific">Meyerozyma guilliermondii (strain ATCC 6260 / CBS 566 / DSM 6381 / JCM 1539 / NBRC 10279 / NRRL Y-324)</name>
    <name type="common">Yeast</name>
    <name type="synonym">Candida guilliermondii</name>
    <dbReference type="NCBI Taxonomy" id="294746"/>
    <lineage>
        <taxon>Eukaryota</taxon>
        <taxon>Fungi</taxon>
        <taxon>Dikarya</taxon>
        <taxon>Ascomycota</taxon>
        <taxon>Saccharomycotina</taxon>
        <taxon>Pichiomycetes</taxon>
        <taxon>Debaryomycetaceae</taxon>
        <taxon>Meyerozyma</taxon>
    </lineage>
</organism>
<dbReference type="EMBL" id="CH408162">
    <property type="protein sequence ID" value="EDK41640.2"/>
    <property type="molecule type" value="Genomic_DNA"/>
</dbReference>
<dbReference type="RefSeq" id="XP_001481975.2">
    <property type="nucleotide sequence ID" value="XM_001481925.1"/>
</dbReference>
<gene>
    <name evidence="3" type="ORF">PGUG_05738</name>
</gene>
<dbReference type="STRING" id="294746.A5DR37"/>
<protein>
    <recommendedName>
        <fullName evidence="2">MHD2 domain-containing protein</fullName>
    </recommendedName>
</protein>
<dbReference type="Gene3D" id="1.20.58.1100">
    <property type="match status" value="1"/>
</dbReference>
<evidence type="ECO:0000259" key="2">
    <source>
        <dbReference type="PROSITE" id="PS51259"/>
    </source>
</evidence>
<evidence type="ECO:0000313" key="4">
    <source>
        <dbReference type="Proteomes" id="UP000001997"/>
    </source>
</evidence>
<dbReference type="InterPro" id="IPR052811">
    <property type="entry name" value="Glucose_resp_signaling"/>
</dbReference>
<accession>A5DR37</accession>
<dbReference type="GeneID" id="5123946"/>
<dbReference type="PROSITE" id="PS51259">
    <property type="entry name" value="MHD2"/>
    <property type="match status" value="1"/>
</dbReference>
<dbReference type="PANTHER" id="PTHR47263">
    <property type="entry name" value="ADENYLATE CYCLASE ACTIVATION PROTEIN GIT1"/>
    <property type="match status" value="1"/>
</dbReference>
<proteinExistence type="predicted"/>
<feature type="domain" description="MHD2" evidence="2">
    <location>
        <begin position="12"/>
        <end position="168"/>
    </location>
</feature>
<evidence type="ECO:0000256" key="1">
    <source>
        <dbReference type="SAM" id="MobiDB-lite"/>
    </source>
</evidence>
<dbReference type="InParanoid" id="A5DR37"/>
<feature type="compositionally biased region" description="Basic and acidic residues" evidence="1">
    <location>
        <begin position="231"/>
        <end position="245"/>
    </location>
</feature>
<reference evidence="3 4" key="1">
    <citation type="journal article" date="2009" name="Nature">
        <title>Evolution of pathogenicity and sexual reproduction in eight Candida genomes.</title>
        <authorList>
            <person name="Butler G."/>
            <person name="Rasmussen M.D."/>
            <person name="Lin M.F."/>
            <person name="Santos M.A."/>
            <person name="Sakthikumar S."/>
            <person name="Munro C.A."/>
            <person name="Rheinbay E."/>
            <person name="Grabherr M."/>
            <person name="Forche A."/>
            <person name="Reedy J.L."/>
            <person name="Agrafioti I."/>
            <person name="Arnaud M.B."/>
            <person name="Bates S."/>
            <person name="Brown A.J."/>
            <person name="Brunke S."/>
            <person name="Costanzo M.C."/>
            <person name="Fitzpatrick D.A."/>
            <person name="de Groot P.W."/>
            <person name="Harris D."/>
            <person name="Hoyer L.L."/>
            <person name="Hube B."/>
            <person name="Klis F.M."/>
            <person name="Kodira C."/>
            <person name="Lennard N."/>
            <person name="Logue M.E."/>
            <person name="Martin R."/>
            <person name="Neiman A.M."/>
            <person name="Nikolaou E."/>
            <person name="Quail M.A."/>
            <person name="Quinn J."/>
            <person name="Santos M.C."/>
            <person name="Schmitzberger F.F."/>
            <person name="Sherlock G."/>
            <person name="Shah P."/>
            <person name="Silverstein K.A."/>
            <person name="Skrzypek M.S."/>
            <person name="Soll D."/>
            <person name="Staggs R."/>
            <person name="Stansfield I."/>
            <person name="Stumpf M.P."/>
            <person name="Sudbery P.E."/>
            <person name="Srikantha T."/>
            <person name="Zeng Q."/>
            <person name="Berman J."/>
            <person name="Berriman M."/>
            <person name="Heitman J."/>
            <person name="Gow N.A."/>
            <person name="Lorenz M.C."/>
            <person name="Birren B.W."/>
            <person name="Kellis M."/>
            <person name="Cuomo C.A."/>
        </authorList>
    </citation>
    <scope>NUCLEOTIDE SEQUENCE [LARGE SCALE GENOMIC DNA]</scope>
    <source>
        <strain evidence="4">ATCC 6260 / CBS 566 / DSM 6381 / JCM 1539 / NBRC 10279 / NRRL Y-324</strain>
    </source>
</reference>
<dbReference type="InterPro" id="IPR014772">
    <property type="entry name" value="Munc13_dom-2"/>
</dbReference>
<dbReference type="eggNOG" id="ENOG502QQWJ">
    <property type="taxonomic scope" value="Eukaryota"/>
</dbReference>
<name>A5DR37_PICGU</name>
<keyword evidence="4" id="KW-1185">Reference proteome</keyword>
<feature type="region of interest" description="Disordered" evidence="1">
    <location>
        <begin position="223"/>
        <end position="245"/>
    </location>
</feature>
<dbReference type="HOGENOM" id="CLU_927843_0_0_1"/>
<dbReference type="OrthoDB" id="2015333at2759"/>